<dbReference type="Gene3D" id="3.40.50.720">
    <property type="entry name" value="NAD(P)-binding Rossmann-like Domain"/>
    <property type="match status" value="1"/>
</dbReference>
<name>A0ABS2HCB4_9BACL</name>
<dbReference type="InterPro" id="IPR020904">
    <property type="entry name" value="Sc_DH/Rdtase_CS"/>
</dbReference>
<reference evidence="3 4" key="1">
    <citation type="submission" date="2021-01" db="EMBL/GenBank/DDBJ databases">
        <title>Paenibacillus sp.nov. isolated from the rhizosphere soil of tomato plant.</title>
        <authorList>
            <person name="Thin K.K."/>
            <person name="Zhang X."/>
            <person name="He S."/>
        </authorList>
    </citation>
    <scope>NUCLEOTIDE SEQUENCE [LARGE SCALE GENOMIC DNA]</scope>
    <source>
        <strain evidence="3 4">DXFW5</strain>
    </source>
</reference>
<dbReference type="CDD" id="cd05355">
    <property type="entry name" value="SDR_c1"/>
    <property type="match status" value="1"/>
</dbReference>
<dbReference type="PANTHER" id="PTHR48107">
    <property type="entry name" value="NADPH-DEPENDENT ALDEHYDE REDUCTASE-LIKE PROTEIN, CHLOROPLASTIC-RELATED"/>
    <property type="match status" value="1"/>
</dbReference>
<keyword evidence="4" id="KW-1185">Reference proteome</keyword>
<protein>
    <submittedName>
        <fullName evidence="3">SDR family oxidoreductase</fullName>
    </submittedName>
</protein>
<evidence type="ECO:0000256" key="2">
    <source>
        <dbReference type="ARBA" id="ARBA00023002"/>
    </source>
</evidence>
<dbReference type="Proteomes" id="UP001516620">
    <property type="component" value="Unassembled WGS sequence"/>
</dbReference>
<evidence type="ECO:0000313" key="3">
    <source>
        <dbReference type="EMBL" id="MBM6997163.1"/>
    </source>
</evidence>
<dbReference type="PROSITE" id="PS00061">
    <property type="entry name" value="ADH_SHORT"/>
    <property type="match status" value="1"/>
</dbReference>
<comment type="similarity">
    <text evidence="1">Belongs to the short-chain dehydrogenases/reductases (SDR) family.</text>
</comment>
<dbReference type="PRINTS" id="PR00081">
    <property type="entry name" value="GDHRDH"/>
</dbReference>
<keyword evidence="2" id="KW-0560">Oxidoreductase</keyword>
<evidence type="ECO:0000313" key="4">
    <source>
        <dbReference type="Proteomes" id="UP001516620"/>
    </source>
</evidence>
<organism evidence="3 4">
    <name type="scientific">Paenibacillus rhizolycopersici</name>
    <dbReference type="NCBI Taxonomy" id="2780073"/>
    <lineage>
        <taxon>Bacteria</taxon>
        <taxon>Bacillati</taxon>
        <taxon>Bacillota</taxon>
        <taxon>Bacilli</taxon>
        <taxon>Bacillales</taxon>
        <taxon>Paenibacillaceae</taxon>
        <taxon>Paenibacillus</taxon>
    </lineage>
</organism>
<gene>
    <name evidence="3" type="ORF">IM700_016005</name>
</gene>
<accession>A0ABS2HCB4</accession>
<dbReference type="PANTHER" id="PTHR48107:SF16">
    <property type="entry name" value="NADPH-DEPENDENT ALDEHYDE REDUCTASE 1, CHLOROPLASTIC"/>
    <property type="match status" value="1"/>
</dbReference>
<proteinExistence type="inferred from homology"/>
<dbReference type="RefSeq" id="WP_193415263.1">
    <property type="nucleotide sequence ID" value="NZ_JADCNN020000015.1"/>
</dbReference>
<dbReference type="InterPro" id="IPR036291">
    <property type="entry name" value="NAD(P)-bd_dom_sf"/>
</dbReference>
<dbReference type="PRINTS" id="PR00080">
    <property type="entry name" value="SDRFAMILY"/>
</dbReference>
<dbReference type="EMBL" id="JADCNN020000015">
    <property type="protein sequence ID" value="MBM6997163.1"/>
    <property type="molecule type" value="Genomic_DNA"/>
</dbReference>
<dbReference type="Pfam" id="PF13561">
    <property type="entry name" value="adh_short_C2"/>
    <property type="match status" value="1"/>
</dbReference>
<dbReference type="SUPFAM" id="SSF51735">
    <property type="entry name" value="NAD(P)-binding Rossmann-fold domains"/>
    <property type="match status" value="1"/>
</dbReference>
<comment type="caution">
    <text evidence="3">The sequence shown here is derived from an EMBL/GenBank/DDBJ whole genome shotgun (WGS) entry which is preliminary data.</text>
</comment>
<dbReference type="NCBIfam" id="NF005214">
    <property type="entry name" value="PRK06701.1"/>
    <property type="match status" value="1"/>
</dbReference>
<evidence type="ECO:0000256" key="1">
    <source>
        <dbReference type="ARBA" id="ARBA00006484"/>
    </source>
</evidence>
<sequence length="300" mass="32548">MIPKYPYYSSKTVCEEQPITFPPQHQPRQPGLQTLMAPPPISENPAYVGSGKLKDKVAILTGGDSGIGRATAIAFAKEGADLAIVYLYEHEDAQATKRRVEELGRRCLLIPGDLRQEAFCRAVIHHTLQQFGKIDILVLNQAVQYPQGQGIEAITTEQLHQTYATNIFPHFYMTKAALPFLRSGSTIISTASITAYAGAPLLIDYSSTKGAIVSFTRSLALSLVDRGIRVNAVAPGPIWTPLIPSSYSAEYVSTFGLETPMKRAGQPFELAPVYVFLASDDSSFVTGQTIHVNGGAMITS</sequence>
<dbReference type="InterPro" id="IPR002347">
    <property type="entry name" value="SDR_fam"/>
</dbReference>